<dbReference type="OrthoDB" id="2736823at2"/>
<dbReference type="EMBL" id="OBQC01000003">
    <property type="protein sequence ID" value="SOC37385.1"/>
    <property type="molecule type" value="Genomic_DNA"/>
</dbReference>
<keyword evidence="2" id="KW-0732">Signal</keyword>
<evidence type="ECO:0000256" key="2">
    <source>
        <dbReference type="SAM" id="SignalP"/>
    </source>
</evidence>
<feature type="compositionally biased region" description="Basic and acidic residues" evidence="1">
    <location>
        <begin position="95"/>
        <end position="122"/>
    </location>
</feature>
<feature type="compositionally biased region" description="Basic and acidic residues" evidence="1">
    <location>
        <begin position="59"/>
        <end position="70"/>
    </location>
</feature>
<feature type="compositionally biased region" description="Basic and acidic residues" evidence="1">
    <location>
        <begin position="79"/>
        <end position="88"/>
    </location>
</feature>
<reference evidence="4" key="1">
    <citation type="submission" date="2017-08" db="EMBL/GenBank/DDBJ databases">
        <authorList>
            <person name="Varghese N."/>
            <person name="Submissions S."/>
        </authorList>
    </citation>
    <scope>NUCLEOTIDE SEQUENCE [LARGE SCALE GENOMIC DNA]</scope>
    <source>
        <strain evidence="4">JC23</strain>
    </source>
</reference>
<feature type="region of interest" description="Disordered" evidence="1">
    <location>
        <begin position="226"/>
        <end position="271"/>
    </location>
</feature>
<evidence type="ECO:0000256" key="1">
    <source>
        <dbReference type="SAM" id="MobiDB-lite"/>
    </source>
</evidence>
<keyword evidence="4" id="KW-1185">Reference proteome</keyword>
<dbReference type="AlphaFoldDB" id="A0A285U631"/>
<dbReference type="RefSeq" id="WP_097148815.1">
    <property type="nucleotide sequence ID" value="NZ_OBQC01000003.1"/>
</dbReference>
<dbReference type="Proteomes" id="UP000219252">
    <property type="component" value="Unassembled WGS sequence"/>
</dbReference>
<feature type="signal peptide" evidence="2">
    <location>
        <begin position="1"/>
        <end position="25"/>
    </location>
</feature>
<proteinExistence type="predicted"/>
<protein>
    <submittedName>
        <fullName evidence="3">Uncharacterized protein DUF2756</fullName>
    </submittedName>
</protein>
<evidence type="ECO:0000313" key="3">
    <source>
        <dbReference type="EMBL" id="SOC37385.1"/>
    </source>
</evidence>
<gene>
    <name evidence="3" type="ORF">SAMN05877842_103176</name>
</gene>
<organism evidence="3 4">
    <name type="scientific">Ureibacillus acetophenoni</name>
    <dbReference type="NCBI Taxonomy" id="614649"/>
    <lineage>
        <taxon>Bacteria</taxon>
        <taxon>Bacillati</taxon>
        <taxon>Bacillota</taxon>
        <taxon>Bacilli</taxon>
        <taxon>Bacillales</taxon>
        <taxon>Caryophanaceae</taxon>
        <taxon>Ureibacillus</taxon>
    </lineage>
</organism>
<feature type="chain" id="PRO_5012041045" evidence="2">
    <location>
        <begin position="26"/>
        <end position="271"/>
    </location>
</feature>
<evidence type="ECO:0000313" key="4">
    <source>
        <dbReference type="Proteomes" id="UP000219252"/>
    </source>
</evidence>
<sequence>MKLKKTTAAILVAGLTVAGSSLAFANDTIFKADEEKEEISAEVTTAADIQPGVIMDPSEVLKDSTQKDDSTNDETLEVTTKDDSTKDDSTEEATEDNKETDVVKETDKEDEDHKNETSKSEFPEIPEGYTAGNLVALKQAYENAGNENAKQAILNNAKRAIAKFKEKHDSKEVADLKVKLELVGIQKPGETIIEPVKQETVIPSQETTKTENEIISKEEQKIEKKELKEQQKAEKKELKEQQKAEKKELKEQQKAEKKAAKAEKNNGKDKE</sequence>
<accession>A0A285U631</accession>
<name>A0A285U631_9BACL</name>
<feature type="region of interest" description="Disordered" evidence="1">
    <location>
        <begin position="41"/>
        <end position="128"/>
    </location>
</feature>